<feature type="transmembrane region" description="Helical" evidence="1">
    <location>
        <begin position="75"/>
        <end position="97"/>
    </location>
</feature>
<evidence type="ECO:0000313" key="2">
    <source>
        <dbReference type="EMBL" id="SFP02001.1"/>
    </source>
</evidence>
<organism evidence="2 3">
    <name type="scientific">Enterovibrio norvegicus DSM 15893</name>
    <dbReference type="NCBI Taxonomy" id="1121869"/>
    <lineage>
        <taxon>Bacteria</taxon>
        <taxon>Pseudomonadati</taxon>
        <taxon>Pseudomonadota</taxon>
        <taxon>Gammaproteobacteria</taxon>
        <taxon>Vibrionales</taxon>
        <taxon>Vibrionaceae</taxon>
        <taxon>Enterovibrio</taxon>
    </lineage>
</organism>
<protein>
    <submittedName>
        <fullName evidence="2">Uncharacterized membrane protein, DUF2068 family</fullName>
    </submittedName>
</protein>
<keyword evidence="1" id="KW-1133">Transmembrane helix</keyword>
<dbReference type="OrthoDB" id="121772at2"/>
<evidence type="ECO:0000313" key="3">
    <source>
        <dbReference type="Proteomes" id="UP000182692"/>
    </source>
</evidence>
<dbReference type="InterPro" id="IPR021125">
    <property type="entry name" value="DUF2127"/>
</dbReference>
<sequence>MSVVGQSPKGLKAIATLEALKGVLSFAVGFALHELGGKEIQHLCEALLQHLHLNPASEIPSVIMHSAYKINDHNLTLLALGSVLYATIRLVEAFGLWRGYAWTEWFALASGAVYLPFEIYAVATEGKMLPVLALVVNLVVVAYMAMVILQRRKEKHALP</sequence>
<dbReference type="EMBL" id="FOWR01000006">
    <property type="protein sequence ID" value="SFP02001.1"/>
    <property type="molecule type" value="Genomic_DNA"/>
</dbReference>
<dbReference type="GeneID" id="35872255"/>
<feature type="transmembrane region" description="Helical" evidence="1">
    <location>
        <begin position="104"/>
        <end position="123"/>
    </location>
</feature>
<feature type="transmembrane region" description="Helical" evidence="1">
    <location>
        <begin position="129"/>
        <end position="149"/>
    </location>
</feature>
<name>A0A1I5LZ22_9GAMM</name>
<keyword evidence="1" id="KW-0812">Transmembrane</keyword>
<dbReference type="AlphaFoldDB" id="A0A1I5LZ22"/>
<keyword evidence="1" id="KW-0472">Membrane</keyword>
<dbReference type="RefSeq" id="WP_074925652.1">
    <property type="nucleotide sequence ID" value="NZ_FOWR01000006.1"/>
</dbReference>
<evidence type="ECO:0000256" key="1">
    <source>
        <dbReference type="SAM" id="Phobius"/>
    </source>
</evidence>
<gene>
    <name evidence="2" type="ORF">SAMN03084138_01125</name>
</gene>
<proteinExistence type="predicted"/>
<dbReference type="STRING" id="1121869.SAMN03084138_01125"/>
<dbReference type="Pfam" id="PF09900">
    <property type="entry name" value="DUF2127"/>
    <property type="match status" value="1"/>
</dbReference>
<reference evidence="2 3" key="1">
    <citation type="submission" date="2016-10" db="EMBL/GenBank/DDBJ databases">
        <authorList>
            <person name="de Groot N.N."/>
        </authorList>
    </citation>
    <scope>NUCLEOTIDE SEQUENCE [LARGE SCALE GENOMIC DNA]</scope>
    <source>
        <strain evidence="2 3">DSM 15893</strain>
    </source>
</reference>
<accession>A0A1I5LZ22</accession>
<dbReference type="Proteomes" id="UP000182692">
    <property type="component" value="Unassembled WGS sequence"/>
</dbReference>